<evidence type="ECO:0000256" key="6">
    <source>
        <dbReference type="ARBA" id="ARBA00022989"/>
    </source>
</evidence>
<name>A0A9D2GWV1_9BACT</name>
<keyword evidence="6 8" id="KW-1133">Transmembrane helix</keyword>
<dbReference type="Pfam" id="PF01032">
    <property type="entry name" value="FecCD"/>
    <property type="match status" value="1"/>
</dbReference>
<feature type="transmembrane region" description="Helical" evidence="8">
    <location>
        <begin position="12"/>
        <end position="33"/>
    </location>
</feature>
<feature type="transmembrane region" description="Helical" evidence="8">
    <location>
        <begin position="103"/>
        <end position="123"/>
    </location>
</feature>
<evidence type="ECO:0000256" key="7">
    <source>
        <dbReference type="ARBA" id="ARBA00023136"/>
    </source>
</evidence>
<feature type="transmembrane region" description="Helical" evidence="8">
    <location>
        <begin position="153"/>
        <end position="171"/>
    </location>
</feature>
<dbReference type="SUPFAM" id="SSF81345">
    <property type="entry name" value="ABC transporter involved in vitamin B12 uptake, BtuC"/>
    <property type="match status" value="1"/>
</dbReference>
<feature type="transmembrane region" description="Helical" evidence="8">
    <location>
        <begin position="313"/>
        <end position="333"/>
    </location>
</feature>
<dbReference type="Proteomes" id="UP000824176">
    <property type="component" value="Unassembled WGS sequence"/>
</dbReference>
<dbReference type="GO" id="GO:0033214">
    <property type="term" value="P:siderophore-iron import into cell"/>
    <property type="evidence" value="ECO:0007669"/>
    <property type="project" value="TreeGrafter"/>
</dbReference>
<comment type="caution">
    <text evidence="9">The sequence shown here is derived from an EMBL/GenBank/DDBJ whole genome shotgun (WGS) entry which is preliminary data.</text>
</comment>
<keyword evidence="4" id="KW-1003">Cell membrane</keyword>
<evidence type="ECO:0000313" key="9">
    <source>
        <dbReference type="EMBL" id="HIZ90205.1"/>
    </source>
</evidence>
<reference evidence="9" key="1">
    <citation type="journal article" date="2021" name="PeerJ">
        <title>Extensive microbial diversity within the chicken gut microbiome revealed by metagenomics and culture.</title>
        <authorList>
            <person name="Gilroy R."/>
            <person name="Ravi A."/>
            <person name="Getino M."/>
            <person name="Pursley I."/>
            <person name="Horton D.L."/>
            <person name="Alikhan N.F."/>
            <person name="Baker D."/>
            <person name="Gharbi K."/>
            <person name="Hall N."/>
            <person name="Watson M."/>
            <person name="Adriaenssens E.M."/>
            <person name="Foster-Nyarko E."/>
            <person name="Jarju S."/>
            <person name="Secka A."/>
            <person name="Antonio M."/>
            <person name="Oren A."/>
            <person name="Chaudhuri R.R."/>
            <person name="La Ragione R."/>
            <person name="Hildebrand F."/>
            <person name="Pallen M.J."/>
        </authorList>
    </citation>
    <scope>NUCLEOTIDE SEQUENCE</scope>
    <source>
        <strain evidence="9">ChiW4-1371</strain>
    </source>
</reference>
<dbReference type="InterPro" id="IPR037294">
    <property type="entry name" value="ABC_BtuC-like"/>
</dbReference>
<comment type="similarity">
    <text evidence="2">Belongs to the binding-protein-dependent transport system permease family. FecCD subfamily.</text>
</comment>
<dbReference type="GO" id="GO:0005886">
    <property type="term" value="C:plasma membrane"/>
    <property type="evidence" value="ECO:0007669"/>
    <property type="project" value="UniProtKB-SubCell"/>
</dbReference>
<feature type="transmembrane region" description="Helical" evidence="8">
    <location>
        <begin position="287"/>
        <end position="307"/>
    </location>
</feature>
<dbReference type="Gene3D" id="1.10.3470.10">
    <property type="entry name" value="ABC transporter involved in vitamin B12 uptake, BtuC"/>
    <property type="match status" value="1"/>
</dbReference>
<evidence type="ECO:0000256" key="5">
    <source>
        <dbReference type="ARBA" id="ARBA00022692"/>
    </source>
</evidence>
<dbReference type="PANTHER" id="PTHR30472">
    <property type="entry name" value="FERRIC ENTEROBACTIN TRANSPORT SYSTEM PERMEASE PROTEIN"/>
    <property type="match status" value="1"/>
</dbReference>
<reference evidence="9" key="2">
    <citation type="submission" date="2021-04" db="EMBL/GenBank/DDBJ databases">
        <authorList>
            <person name="Gilroy R."/>
        </authorList>
    </citation>
    <scope>NUCLEOTIDE SEQUENCE</scope>
    <source>
        <strain evidence="9">ChiW4-1371</strain>
    </source>
</reference>
<sequence length="341" mass="36513">MIKSSNKYMILLSFFMLLIAAVIISLFSGKYAVSLNDGFIWLKAFFSGNVYDDKISNISTILFQIRLPRILGAVIIGAALGVSGAMLQSVFANPLVSPGIMGVLSGASFGAAFGIITFSSWVLVQISTLVFGIAALLLALFIAFIYKSTSSIMLILGGMISGAFFNAMLSIVKLAADPNNDELASIVFWLMGSLALIDNGSILVKAGIPLVILLIISLFFGKILNILAMSDDEAKSLGLNTGYYKIIVLLISSFLASLTVVMAGNIGWVGLIIPHIARMIIGPDNRYLLILSALLGGIFLLICDSVVRNLFQYEVPLGIITSLIGLIVFVIVLKNNGKGWR</sequence>
<dbReference type="GO" id="GO:0022857">
    <property type="term" value="F:transmembrane transporter activity"/>
    <property type="evidence" value="ECO:0007669"/>
    <property type="project" value="InterPro"/>
</dbReference>
<feature type="transmembrane region" description="Helical" evidence="8">
    <location>
        <begin position="70"/>
        <end position="91"/>
    </location>
</feature>
<feature type="transmembrane region" description="Helical" evidence="8">
    <location>
        <begin position="183"/>
        <end position="204"/>
    </location>
</feature>
<dbReference type="PANTHER" id="PTHR30472:SF70">
    <property type="entry name" value="MOLYBDATE IMPORT SYSTEM PERMEASE PROTEIN MOLB"/>
    <property type="match status" value="1"/>
</dbReference>
<evidence type="ECO:0000256" key="3">
    <source>
        <dbReference type="ARBA" id="ARBA00022448"/>
    </source>
</evidence>
<dbReference type="InterPro" id="IPR000522">
    <property type="entry name" value="ABC_transptr_permease_BtuC"/>
</dbReference>
<feature type="transmembrane region" description="Helical" evidence="8">
    <location>
        <begin position="129"/>
        <end position="146"/>
    </location>
</feature>
<organism evidence="9 10">
    <name type="scientific">Candidatus Mucispirillum faecigallinarum</name>
    <dbReference type="NCBI Taxonomy" id="2838699"/>
    <lineage>
        <taxon>Bacteria</taxon>
        <taxon>Pseudomonadati</taxon>
        <taxon>Deferribacterota</taxon>
        <taxon>Deferribacteres</taxon>
        <taxon>Deferribacterales</taxon>
        <taxon>Mucispirillaceae</taxon>
        <taxon>Mucispirillum</taxon>
    </lineage>
</organism>
<proteinExistence type="inferred from homology"/>
<gene>
    <name evidence="9" type="ORF">H9804_09675</name>
</gene>
<evidence type="ECO:0000256" key="2">
    <source>
        <dbReference type="ARBA" id="ARBA00007935"/>
    </source>
</evidence>
<evidence type="ECO:0000313" key="10">
    <source>
        <dbReference type="Proteomes" id="UP000824176"/>
    </source>
</evidence>
<dbReference type="EMBL" id="DXAQ01000143">
    <property type="protein sequence ID" value="HIZ90205.1"/>
    <property type="molecule type" value="Genomic_DNA"/>
</dbReference>
<protein>
    <submittedName>
        <fullName evidence="9">Iron ABC transporter permease</fullName>
    </submittedName>
</protein>
<feature type="transmembrane region" description="Helical" evidence="8">
    <location>
        <begin position="211"/>
        <end position="230"/>
    </location>
</feature>
<dbReference type="AlphaFoldDB" id="A0A9D2GWV1"/>
<accession>A0A9D2GWV1</accession>
<keyword evidence="3" id="KW-0813">Transport</keyword>
<dbReference type="CDD" id="cd06550">
    <property type="entry name" value="TM_ABC_iron-siderophores_like"/>
    <property type="match status" value="1"/>
</dbReference>
<keyword evidence="5 8" id="KW-0812">Transmembrane</keyword>
<feature type="transmembrane region" description="Helical" evidence="8">
    <location>
        <begin position="242"/>
        <end position="266"/>
    </location>
</feature>
<evidence type="ECO:0000256" key="4">
    <source>
        <dbReference type="ARBA" id="ARBA00022475"/>
    </source>
</evidence>
<comment type="subcellular location">
    <subcellularLocation>
        <location evidence="1">Cell membrane</location>
        <topology evidence="1">Multi-pass membrane protein</topology>
    </subcellularLocation>
</comment>
<evidence type="ECO:0000256" key="1">
    <source>
        <dbReference type="ARBA" id="ARBA00004651"/>
    </source>
</evidence>
<evidence type="ECO:0000256" key="8">
    <source>
        <dbReference type="SAM" id="Phobius"/>
    </source>
</evidence>
<keyword evidence="7 8" id="KW-0472">Membrane</keyword>